<dbReference type="Pfam" id="PF04707">
    <property type="entry name" value="PRELI"/>
    <property type="match status" value="1"/>
</dbReference>
<evidence type="ECO:0000313" key="2">
    <source>
        <dbReference type="EMBL" id="CAE0269691.1"/>
    </source>
</evidence>
<dbReference type="AlphaFoldDB" id="A0A7S3GL93"/>
<gene>
    <name evidence="2" type="ORF">PBIL07802_LOCUS32044</name>
</gene>
<sequence length="339" mass="37716">MVATVESSHRVEHEWDYVAQAHWQKYPHKMLTHVVRAEVLDRKVVDGKLHTKRIIVNHNPTPRWVQMIFPNSEYTFALEESVVDPATRELTMKTTNISMRSMSEVDEYLTYRVHPEHGDHTEMIAKTDITINAPYASKLEQMAVDRFGSNREKGLSVIQEVSNRIKNSHFRLDTVEAVQSNIVEDGPKPVAAIAQEQVAAGPFRQIVAATAAAKSSTGLSQSMRDKLINPTVWVASSSEASGKAKVEGEQSSAGESSSSSLLSSGVSFYMDYYNLARDALRSVNIIEETEKTLDEHLSAAADFLEGLNTGVINSFVSGIGRRSFEVFRPHIQRVLKTGV</sequence>
<dbReference type="GO" id="GO:0005758">
    <property type="term" value="C:mitochondrial intermembrane space"/>
    <property type="evidence" value="ECO:0007669"/>
    <property type="project" value="InterPro"/>
</dbReference>
<dbReference type="PANTHER" id="PTHR11158">
    <property type="entry name" value="MSF1/PX19 RELATED"/>
    <property type="match status" value="1"/>
</dbReference>
<organism evidence="2">
    <name type="scientific">Palpitomonas bilix</name>
    <dbReference type="NCBI Taxonomy" id="652834"/>
    <lineage>
        <taxon>Eukaryota</taxon>
        <taxon>Eukaryota incertae sedis</taxon>
    </lineage>
</organism>
<dbReference type="InterPro" id="IPR037365">
    <property type="entry name" value="Slowmo/Ups"/>
</dbReference>
<dbReference type="InterPro" id="IPR006797">
    <property type="entry name" value="PRELI/MSF1_dom"/>
</dbReference>
<proteinExistence type="predicted"/>
<feature type="domain" description="PRELI/MSF1" evidence="1">
    <location>
        <begin position="2"/>
        <end position="170"/>
    </location>
</feature>
<accession>A0A7S3GL93</accession>
<name>A0A7S3GL93_9EUKA</name>
<protein>
    <recommendedName>
        <fullName evidence="1">PRELI/MSF1 domain-containing protein</fullName>
    </recommendedName>
</protein>
<dbReference type="EMBL" id="HBIB01048670">
    <property type="protein sequence ID" value="CAE0269691.1"/>
    <property type="molecule type" value="Transcribed_RNA"/>
</dbReference>
<dbReference type="PROSITE" id="PS50904">
    <property type="entry name" value="PRELI_MSF1"/>
    <property type="match status" value="1"/>
</dbReference>
<reference evidence="2" key="1">
    <citation type="submission" date="2021-01" db="EMBL/GenBank/DDBJ databases">
        <authorList>
            <person name="Corre E."/>
            <person name="Pelletier E."/>
            <person name="Niang G."/>
            <person name="Scheremetjew M."/>
            <person name="Finn R."/>
            <person name="Kale V."/>
            <person name="Holt S."/>
            <person name="Cochrane G."/>
            <person name="Meng A."/>
            <person name="Brown T."/>
            <person name="Cohen L."/>
        </authorList>
    </citation>
    <scope>NUCLEOTIDE SEQUENCE</scope>
    <source>
        <strain evidence="2">NIES-2562</strain>
    </source>
</reference>
<evidence type="ECO:0000259" key="1">
    <source>
        <dbReference type="PROSITE" id="PS50904"/>
    </source>
</evidence>